<protein>
    <submittedName>
        <fullName evidence="2">Uncharacterized protein</fullName>
    </submittedName>
</protein>
<sequence length="62" mass="6281">VYVRAILGPPLPGGRGPLPRAGRRPRRLARPQAPGERTAPGGTPAGPRAPGAIVVGPMSRAV</sequence>
<evidence type="ECO:0000313" key="2">
    <source>
        <dbReference type="EMBL" id="CAA9456530.1"/>
    </source>
</evidence>
<proteinExistence type="predicted"/>
<evidence type="ECO:0000256" key="1">
    <source>
        <dbReference type="SAM" id="MobiDB-lite"/>
    </source>
</evidence>
<organism evidence="2">
    <name type="scientific">uncultured Rubrobacteraceae bacterium</name>
    <dbReference type="NCBI Taxonomy" id="349277"/>
    <lineage>
        <taxon>Bacteria</taxon>
        <taxon>Bacillati</taxon>
        <taxon>Actinomycetota</taxon>
        <taxon>Rubrobacteria</taxon>
        <taxon>Rubrobacterales</taxon>
        <taxon>Rubrobacteraceae</taxon>
        <taxon>environmental samples</taxon>
    </lineage>
</organism>
<dbReference type="AlphaFoldDB" id="A0A6J4R1T2"/>
<feature type="compositionally biased region" description="Low complexity" evidence="1">
    <location>
        <begin position="30"/>
        <end position="52"/>
    </location>
</feature>
<name>A0A6J4R1T2_9ACTN</name>
<feature type="non-terminal residue" evidence="2">
    <location>
        <position position="1"/>
    </location>
</feature>
<reference evidence="2" key="1">
    <citation type="submission" date="2020-02" db="EMBL/GenBank/DDBJ databases">
        <authorList>
            <person name="Meier V. D."/>
        </authorList>
    </citation>
    <scope>NUCLEOTIDE SEQUENCE</scope>
    <source>
        <strain evidence="2">AVDCRST_MAG01</strain>
    </source>
</reference>
<accession>A0A6J4R1T2</accession>
<gene>
    <name evidence="2" type="ORF">AVDCRST_MAG01-01-5266</name>
</gene>
<feature type="non-terminal residue" evidence="2">
    <location>
        <position position="62"/>
    </location>
</feature>
<feature type="region of interest" description="Disordered" evidence="1">
    <location>
        <begin position="1"/>
        <end position="62"/>
    </location>
</feature>
<dbReference type="EMBL" id="CADCUW010000697">
    <property type="protein sequence ID" value="CAA9456530.1"/>
    <property type="molecule type" value="Genomic_DNA"/>
</dbReference>